<dbReference type="InterPro" id="IPR015797">
    <property type="entry name" value="NUDIX_hydrolase-like_dom_sf"/>
</dbReference>
<feature type="domain" description="Nudix hydrolase" evidence="2">
    <location>
        <begin position="1"/>
        <end position="139"/>
    </location>
</feature>
<dbReference type="InterPro" id="IPR000086">
    <property type="entry name" value="NUDIX_hydrolase_dom"/>
</dbReference>
<name>A0A6J6N7K6_9ZZZZ</name>
<dbReference type="PANTHER" id="PTHR43736:SF1">
    <property type="entry name" value="DIHYDRONEOPTERIN TRIPHOSPHATE DIPHOSPHATASE"/>
    <property type="match status" value="1"/>
</dbReference>
<dbReference type="InterPro" id="IPR020476">
    <property type="entry name" value="Nudix_hydrolase"/>
</dbReference>
<dbReference type="PROSITE" id="PS51462">
    <property type="entry name" value="NUDIX"/>
    <property type="match status" value="1"/>
</dbReference>
<dbReference type="CDD" id="cd03673">
    <property type="entry name" value="NUDIX_Ap6A_hydrolase"/>
    <property type="match status" value="1"/>
</dbReference>
<evidence type="ECO:0000313" key="3">
    <source>
        <dbReference type="EMBL" id="CAB4682127.1"/>
    </source>
</evidence>
<reference evidence="3" key="1">
    <citation type="submission" date="2020-05" db="EMBL/GenBank/DDBJ databases">
        <authorList>
            <person name="Chiriac C."/>
            <person name="Salcher M."/>
            <person name="Ghai R."/>
            <person name="Kavagutti S V."/>
        </authorList>
    </citation>
    <scope>NUCLEOTIDE SEQUENCE</scope>
</reference>
<dbReference type="GO" id="GO:0016787">
    <property type="term" value="F:hydrolase activity"/>
    <property type="evidence" value="ECO:0007669"/>
    <property type="project" value="UniProtKB-KW"/>
</dbReference>
<dbReference type="PRINTS" id="PR00502">
    <property type="entry name" value="NUDIXFAMILY"/>
</dbReference>
<proteinExistence type="predicted"/>
<dbReference type="AlphaFoldDB" id="A0A6J6N7K6"/>
<dbReference type="Gene3D" id="3.90.79.10">
    <property type="entry name" value="Nucleoside Triphosphate Pyrophosphohydrolase"/>
    <property type="match status" value="1"/>
</dbReference>
<gene>
    <name evidence="3" type="ORF">UFOPK2399_00013</name>
</gene>
<accession>A0A6J6N7K6</accession>
<dbReference type="SUPFAM" id="SSF55811">
    <property type="entry name" value="Nudix"/>
    <property type="match status" value="1"/>
</dbReference>
<evidence type="ECO:0000259" key="2">
    <source>
        <dbReference type="PROSITE" id="PS51462"/>
    </source>
</evidence>
<keyword evidence="1" id="KW-0378">Hydrolase</keyword>
<organism evidence="3">
    <name type="scientific">freshwater metagenome</name>
    <dbReference type="NCBI Taxonomy" id="449393"/>
    <lineage>
        <taxon>unclassified sequences</taxon>
        <taxon>metagenomes</taxon>
        <taxon>ecological metagenomes</taxon>
    </lineage>
</organism>
<evidence type="ECO:0000256" key="1">
    <source>
        <dbReference type="ARBA" id="ARBA00022801"/>
    </source>
</evidence>
<dbReference type="EMBL" id="CAEZXP010000001">
    <property type="protein sequence ID" value="CAB4682127.1"/>
    <property type="molecule type" value="Genomic_DNA"/>
</dbReference>
<dbReference type="InterPro" id="IPR020084">
    <property type="entry name" value="NUDIX_hydrolase_CS"/>
</dbReference>
<dbReference type="Pfam" id="PF00293">
    <property type="entry name" value="NUDIX"/>
    <property type="match status" value="1"/>
</dbReference>
<sequence length="146" mass="16227">MRHEFSAGGVLVRRENEQWEFAAIRPGGRPAGLWALPKGQIQEGETSEDAALREVTEETGAAGRPIGKLGDIRYWFNWKGERIFKIVSFFLIEYAGGDFGDIDAEFQHEVADVQWLPLTDAASLLAYKGEREMAELAAARLTALNS</sequence>
<dbReference type="PROSITE" id="PS00893">
    <property type="entry name" value="NUDIX_BOX"/>
    <property type="match status" value="1"/>
</dbReference>
<dbReference type="PANTHER" id="PTHR43736">
    <property type="entry name" value="ADP-RIBOSE PYROPHOSPHATASE"/>
    <property type="match status" value="1"/>
</dbReference>
<protein>
    <submittedName>
        <fullName evidence="3">Unannotated protein</fullName>
    </submittedName>
</protein>